<evidence type="ECO:0000256" key="2">
    <source>
        <dbReference type="ARBA" id="ARBA00022737"/>
    </source>
</evidence>
<dbReference type="Gramene" id="KZM84432">
    <property type="protein sequence ID" value="KZM84432"/>
    <property type="gene ID" value="DCAR_028146"/>
</dbReference>
<evidence type="ECO:0000313" key="7">
    <source>
        <dbReference type="EMBL" id="WOH11767.1"/>
    </source>
</evidence>
<evidence type="ECO:0000256" key="4">
    <source>
        <dbReference type="ARBA" id="ARBA00023125"/>
    </source>
</evidence>
<sequence>MGRSPCCDKNGLKKGPWTPEEDQKLMDYIQKNGYGNWRTLPKNAGLQRCGKSCRLRWTNYLRPDIKRGKFSLEEEEAIIQLHSVLGNKWSTIAARLPGRTDNEIKNYWNTSIRKKLLRNGIDPVTHNPRLDLLDLSTFFTSNLYNSPQFMNFLSASRSLGPNPNPLTTDNFLPSTYQNLDNFVSTEDRISNLDNASLQPSPAQELVQFSNELIEPNADQFTSFSTTGLNEWQCSEMGSNVNYGYYGSGQENSGFGSNSSHNNMSYTSVMSTPQSASPLNLNSTEDEREMNMFNFQDVFIRY</sequence>
<dbReference type="PANTHER" id="PTHR47994:SF5">
    <property type="entry name" value="F14D16.11-RELATED"/>
    <property type="match status" value="1"/>
</dbReference>
<dbReference type="KEGG" id="dcr:108198729"/>
<dbReference type="EMBL" id="CP093350">
    <property type="protein sequence ID" value="WOH11767.1"/>
    <property type="molecule type" value="Genomic_DNA"/>
</dbReference>
<dbReference type="FunFam" id="1.10.10.60:FF:000001">
    <property type="entry name" value="MYB-related transcription factor"/>
    <property type="match status" value="1"/>
</dbReference>
<keyword evidence="5" id="KW-0804">Transcription</keyword>
<evidence type="ECO:0000256" key="3">
    <source>
        <dbReference type="ARBA" id="ARBA00023015"/>
    </source>
</evidence>
<dbReference type="FunFam" id="1.10.10.60:FF:000394">
    <property type="entry name" value="MYB transcription factor"/>
    <property type="match status" value="1"/>
</dbReference>
<dbReference type="GO" id="GO:0080090">
    <property type="term" value="P:regulation of primary metabolic process"/>
    <property type="evidence" value="ECO:0007669"/>
    <property type="project" value="UniProtKB-ARBA"/>
</dbReference>
<accession>A0A175YNM9</accession>
<dbReference type="GO" id="GO:0005634">
    <property type="term" value="C:nucleus"/>
    <property type="evidence" value="ECO:0007669"/>
    <property type="project" value="UniProtKB-SubCell"/>
</dbReference>
<comment type="subcellular location">
    <subcellularLocation>
        <location evidence="1">Nucleus</location>
    </subcellularLocation>
</comment>
<dbReference type="Gene3D" id="1.10.10.60">
    <property type="entry name" value="Homeodomain-like"/>
    <property type="match status" value="2"/>
</dbReference>
<evidence type="ECO:0000256" key="5">
    <source>
        <dbReference type="ARBA" id="ARBA00023163"/>
    </source>
</evidence>
<name>A0A175YNM9_DAUCS</name>
<dbReference type="Pfam" id="PF00249">
    <property type="entry name" value="Myb_DNA-binding"/>
    <property type="match status" value="2"/>
</dbReference>
<keyword evidence="4" id="KW-0238">DNA-binding</keyword>
<reference evidence="7" key="2">
    <citation type="submission" date="2022-03" db="EMBL/GenBank/DDBJ databases">
        <title>Draft title - Genomic analysis of global carrot germplasm unveils the trajectory of domestication and the origin of high carotenoid orange carrot.</title>
        <authorList>
            <person name="Iorizzo M."/>
            <person name="Ellison S."/>
            <person name="Senalik D."/>
            <person name="Macko-Podgorni A."/>
            <person name="Grzebelus D."/>
            <person name="Bostan H."/>
            <person name="Rolling W."/>
            <person name="Curaba J."/>
            <person name="Simon P."/>
        </authorList>
    </citation>
    <scope>NUCLEOTIDE SEQUENCE</scope>
    <source>
        <tissue evidence="7">Leaf</tissue>
    </source>
</reference>
<evidence type="ECO:0000313" key="8">
    <source>
        <dbReference type="Proteomes" id="UP000077755"/>
    </source>
</evidence>
<keyword evidence="2" id="KW-0677">Repeat</keyword>
<dbReference type="InterPro" id="IPR017930">
    <property type="entry name" value="Myb_dom"/>
</dbReference>
<evidence type="ECO:0000256" key="6">
    <source>
        <dbReference type="ARBA" id="ARBA00023242"/>
    </source>
</evidence>
<evidence type="ECO:0000256" key="1">
    <source>
        <dbReference type="ARBA" id="ARBA00004123"/>
    </source>
</evidence>
<dbReference type="PANTHER" id="PTHR47994">
    <property type="entry name" value="F14D16.11-RELATED"/>
    <property type="match status" value="1"/>
</dbReference>
<dbReference type="InterPro" id="IPR001005">
    <property type="entry name" value="SANT/Myb"/>
</dbReference>
<dbReference type="CDD" id="cd00167">
    <property type="entry name" value="SANT"/>
    <property type="match status" value="2"/>
</dbReference>
<gene>
    <name evidence="7" type="ORF">DCAR_0831259</name>
</gene>
<dbReference type="PROSITE" id="PS50090">
    <property type="entry name" value="MYB_LIKE"/>
    <property type="match status" value="2"/>
</dbReference>
<keyword evidence="3" id="KW-0805">Transcription regulation</keyword>
<keyword evidence="8" id="KW-1185">Reference proteome</keyword>
<dbReference type="OrthoDB" id="2143914at2759"/>
<dbReference type="InterPro" id="IPR015495">
    <property type="entry name" value="Myb_TF_plants"/>
</dbReference>
<reference evidence="7" key="1">
    <citation type="journal article" date="2016" name="Nat. Genet.">
        <title>A high-quality carrot genome assembly provides new insights into carotenoid accumulation and asterid genome evolution.</title>
        <authorList>
            <person name="Iorizzo M."/>
            <person name="Ellison S."/>
            <person name="Senalik D."/>
            <person name="Zeng P."/>
            <person name="Satapoomin P."/>
            <person name="Huang J."/>
            <person name="Bowman M."/>
            <person name="Iovene M."/>
            <person name="Sanseverino W."/>
            <person name="Cavagnaro P."/>
            <person name="Yildiz M."/>
            <person name="Macko-Podgorni A."/>
            <person name="Moranska E."/>
            <person name="Grzebelus E."/>
            <person name="Grzebelus D."/>
            <person name="Ashrafi H."/>
            <person name="Zheng Z."/>
            <person name="Cheng S."/>
            <person name="Spooner D."/>
            <person name="Van Deynze A."/>
            <person name="Simon P."/>
        </authorList>
    </citation>
    <scope>NUCLEOTIDE SEQUENCE</scope>
    <source>
        <tissue evidence="7">Leaf</tissue>
    </source>
</reference>
<dbReference type="Proteomes" id="UP000077755">
    <property type="component" value="Chromosome 8"/>
</dbReference>
<keyword evidence="6" id="KW-0539">Nucleus</keyword>
<dbReference type="SMART" id="SM00717">
    <property type="entry name" value="SANT"/>
    <property type="match status" value="2"/>
</dbReference>
<dbReference type="GO" id="GO:0000976">
    <property type="term" value="F:transcription cis-regulatory region binding"/>
    <property type="evidence" value="ECO:0007669"/>
    <property type="project" value="UniProtKB-ARBA"/>
</dbReference>
<protein>
    <submittedName>
        <fullName evidence="7">Uncharacterized protein</fullName>
    </submittedName>
</protein>
<proteinExistence type="predicted"/>
<dbReference type="GO" id="GO:0051707">
    <property type="term" value="P:response to other organism"/>
    <property type="evidence" value="ECO:0007669"/>
    <property type="project" value="UniProtKB-ARBA"/>
</dbReference>
<dbReference type="InterPro" id="IPR009057">
    <property type="entry name" value="Homeodomain-like_sf"/>
</dbReference>
<dbReference type="SUPFAM" id="SSF46689">
    <property type="entry name" value="Homeodomain-like"/>
    <property type="match status" value="1"/>
</dbReference>
<organism evidence="7 8">
    <name type="scientific">Daucus carota subsp. sativus</name>
    <name type="common">Carrot</name>
    <dbReference type="NCBI Taxonomy" id="79200"/>
    <lineage>
        <taxon>Eukaryota</taxon>
        <taxon>Viridiplantae</taxon>
        <taxon>Streptophyta</taxon>
        <taxon>Embryophyta</taxon>
        <taxon>Tracheophyta</taxon>
        <taxon>Spermatophyta</taxon>
        <taxon>Magnoliopsida</taxon>
        <taxon>eudicotyledons</taxon>
        <taxon>Gunneridae</taxon>
        <taxon>Pentapetalae</taxon>
        <taxon>asterids</taxon>
        <taxon>campanulids</taxon>
        <taxon>Apiales</taxon>
        <taxon>Apiaceae</taxon>
        <taxon>Apioideae</taxon>
        <taxon>Scandiceae</taxon>
        <taxon>Daucinae</taxon>
        <taxon>Daucus</taxon>
        <taxon>Daucus sect. Daucus</taxon>
    </lineage>
</organism>
<dbReference type="AlphaFoldDB" id="A0A175YNM9"/>
<dbReference type="PROSITE" id="PS51294">
    <property type="entry name" value="HTH_MYB"/>
    <property type="match status" value="2"/>
</dbReference>